<dbReference type="AlphaFoldDB" id="A0A915L2A2"/>
<reference evidence="2" key="1">
    <citation type="submission" date="2022-11" db="UniProtKB">
        <authorList>
            <consortium name="WormBaseParasite"/>
        </authorList>
    </citation>
    <scope>IDENTIFICATION</scope>
</reference>
<accession>A0A915L2A2</accession>
<sequence>MLNEKRKGDFYLTNFKESFRNAIRQCNGLIASVLVDDDDDWKAFSIPVHWKDTSKFKNKRIRINEVQI</sequence>
<dbReference type="WBParaSite" id="nRc.2.0.1.t44612-RA">
    <property type="protein sequence ID" value="nRc.2.0.1.t44612-RA"/>
    <property type="gene ID" value="nRc.2.0.1.g44612"/>
</dbReference>
<keyword evidence="1" id="KW-1185">Reference proteome</keyword>
<evidence type="ECO:0000313" key="2">
    <source>
        <dbReference type="WBParaSite" id="nRc.2.0.1.t44612-RA"/>
    </source>
</evidence>
<name>A0A915L2A2_ROMCU</name>
<organism evidence="1 2">
    <name type="scientific">Romanomermis culicivorax</name>
    <name type="common">Nematode worm</name>
    <dbReference type="NCBI Taxonomy" id="13658"/>
    <lineage>
        <taxon>Eukaryota</taxon>
        <taxon>Metazoa</taxon>
        <taxon>Ecdysozoa</taxon>
        <taxon>Nematoda</taxon>
        <taxon>Enoplea</taxon>
        <taxon>Dorylaimia</taxon>
        <taxon>Mermithida</taxon>
        <taxon>Mermithoidea</taxon>
        <taxon>Mermithidae</taxon>
        <taxon>Romanomermis</taxon>
    </lineage>
</organism>
<proteinExistence type="predicted"/>
<protein>
    <submittedName>
        <fullName evidence="2">Uncharacterized protein</fullName>
    </submittedName>
</protein>
<dbReference type="Proteomes" id="UP000887565">
    <property type="component" value="Unplaced"/>
</dbReference>
<evidence type="ECO:0000313" key="1">
    <source>
        <dbReference type="Proteomes" id="UP000887565"/>
    </source>
</evidence>